<feature type="transmembrane region" description="Helical" evidence="7">
    <location>
        <begin position="307"/>
        <end position="332"/>
    </location>
</feature>
<dbReference type="Gene3D" id="1.20.1250.20">
    <property type="entry name" value="MFS general substrate transporter like domains"/>
    <property type="match status" value="2"/>
</dbReference>
<dbReference type="RefSeq" id="WP_345389795.1">
    <property type="nucleotide sequence ID" value="NZ_BAABHG010000003.1"/>
</dbReference>
<gene>
    <name evidence="8" type="ORF">ACFSYJ_04910</name>
</gene>
<dbReference type="CDD" id="cd06173">
    <property type="entry name" value="MFS_MefA_like"/>
    <property type="match status" value="1"/>
</dbReference>
<evidence type="ECO:0000256" key="6">
    <source>
        <dbReference type="SAM" id="MobiDB-lite"/>
    </source>
</evidence>
<dbReference type="SUPFAM" id="SSF103473">
    <property type="entry name" value="MFS general substrate transporter"/>
    <property type="match status" value="1"/>
</dbReference>
<feature type="transmembrane region" description="Helical" evidence="7">
    <location>
        <begin position="246"/>
        <end position="271"/>
    </location>
</feature>
<feature type="transmembrane region" description="Helical" evidence="7">
    <location>
        <begin position="50"/>
        <end position="71"/>
    </location>
</feature>
<organism evidence="8 9">
    <name type="scientific">Amycolatopsis samaneae</name>
    <dbReference type="NCBI Taxonomy" id="664691"/>
    <lineage>
        <taxon>Bacteria</taxon>
        <taxon>Bacillati</taxon>
        <taxon>Actinomycetota</taxon>
        <taxon>Actinomycetes</taxon>
        <taxon>Pseudonocardiales</taxon>
        <taxon>Pseudonocardiaceae</taxon>
        <taxon>Amycolatopsis</taxon>
    </lineage>
</organism>
<evidence type="ECO:0000313" key="9">
    <source>
        <dbReference type="Proteomes" id="UP001597419"/>
    </source>
</evidence>
<dbReference type="Pfam" id="PF07690">
    <property type="entry name" value="MFS_1"/>
    <property type="match status" value="1"/>
</dbReference>
<evidence type="ECO:0000256" key="2">
    <source>
        <dbReference type="ARBA" id="ARBA00022475"/>
    </source>
</evidence>
<keyword evidence="4 7" id="KW-1133">Transmembrane helix</keyword>
<dbReference type="EMBL" id="JBHUKU010000002">
    <property type="protein sequence ID" value="MFD2457924.1"/>
    <property type="molecule type" value="Genomic_DNA"/>
</dbReference>
<proteinExistence type="predicted"/>
<feature type="transmembrane region" description="Helical" evidence="7">
    <location>
        <begin position="219"/>
        <end position="240"/>
    </location>
</feature>
<comment type="subcellular location">
    <subcellularLocation>
        <location evidence="1">Cell membrane</location>
        <topology evidence="1">Multi-pass membrane protein</topology>
    </subcellularLocation>
</comment>
<evidence type="ECO:0000256" key="3">
    <source>
        <dbReference type="ARBA" id="ARBA00022692"/>
    </source>
</evidence>
<keyword evidence="3 7" id="KW-0812">Transmembrane</keyword>
<feature type="transmembrane region" description="Helical" evidence="7">
    <location>
        <begin position="92"/>
        <end position="120"/>
    </location>
</feature>
<evidence type="ECO:0000256" key="4">
    <source>
        <dbReference type="ARBA" id="ARBA00022989"/>
    </source>
</evidence>
<sequence length="432" mass="43999">MRKTGSGNFGAALASAEFRALWLAEALSQVGDQLARVALALLVFGRTNSALLTALTYALTFLPSLLGGLLLSGLGDRFPRRTVIVVTDVLRGCLAVAMAIPGLPLGVLWCLVGLLTLAGAPFKAAQMALLPDVLPGGLYQAGLGLRQVTIQTAQLAGFGFGGVLVTAVGPSWALLLNGGTFFVSALVVFAGVRARPAANRGGEEADAGTAMVRGRDPRVVIPFVVNCLLGLIVVPEGLAAPYAHDAGAGVAMVGILMIADPIGSVLGGWWAGRTSPAPTTRSAIVPMALAGLPLAACALTPGTLWPLLWWGLSGGLATFALIRAQTVIVAVVPDTRRATVLGRLNACLFTSQGLALVAAGAIADHLGPRGAVAVSGALAVVLALGAALVWRETRSPAVRETRPAGPDKSVLTSAHDDSSPGFSRDRDPGGEV</sequence>
<evidence type="ECO:0000256" key="5">
    <source>
        <dbReference type="ARBA" id="ARBA00023136"/>
    </source>
</evidence>
<evidence type="ECO:0000313" key="8">
    <source>
        <dbReference type="EMBL" id="MFD2457924.1"/>
    </source>
</evidence>
<reference evidence="9" key="1">
    <citation type="journal article" date="2019" name="Int. J. Syst. Evol. Microbiol.">
        <title>The Global Catalogue of Microorganisms (GCM) 10K type strain sequencing project: providing services to taxonomists for standard genome sequencing and annotation.</title>
        <authorList>
            <consortium name="The Broad Institute Genomics Platform"/>
            <consortium name="The Broad Institute Genome Sequencing Center for Infectious Disease"/>
            <person name="Wu L."/>
            <person name="Ma J."/>
        </authorList>
    </citation>
    <scope>NUCLEOTIDE SEQUENCE [LARGE SCALE GENOMIC DNA]</scope>
    <source>
        <strain evidence="9">CGMCC 4.7643</strain>
    </source>
</reference>
<keyword evidence="5 7" id="KW-0472">Membrane</keyword>
<protein>
    <submittedName>
        <fullName evidence="8">MFS transporter</fullName>
    </submittedName>
</protein>
<evidence type="ECO:0000256" key="7">
    <source>
        <dbReference type="SAM" id="Phobius"/>
    </source>
</evidence>
<feature type="region of interest" description="Disordered" evidence="6">
    <location>
        <begin position="396"/>
        <end position="432"/>
    </location>
</feature>
<dbReference type="PANTHER" id="PTHR23513:SF11">
    <property type="entry name" value="STAPHYLOFERRIN A TRANSPORTER"/>
    <property type="match status" value="1"/>
</dbReference>
<dbReference type="InterPro" id="IPR011701">
    <property type="entry name" value="MFS"/>
</dbReference>
<comment type="caution">
    <text evidence="8">The sequence shown here is derived from an EMBL/GenBank/DDBJ whole genome shotgun (WGS) entry which is preliminary data.</text>
</comment>
<feature type="transmembrane region" description="Helical" evidence="7">
    <location>
        <begin position="344"/>
        <end position="363"/>
    </location>
</feature>
<feature type="transmembrane region" description="Helical" evidence="7">
    <location>
        <begin position="172"/>
        <end position="192"/>
    </location>
</feature>
<dbReference type="PANTHER" id="PTHR23513">
    <property type="entry name" value="INTEGRAL MEMBRANE EFFLUX PROTEIN-RELATED"/>
    <property type="match status" value="1"/>
</dbReference>
<feature type="transmembrane region" description="Helical" evidence="7">
    <location>
        <begin position="283"/>
        <end position="301"/>
    </location>
</feature>
<keyword evidence="9" id="KW-1185">Reference proteome</keyword>
<dbReference type="InterPro" id="IPR036259">
    <property type="entry name" value="MFS_trans_sf"/>
</dbReference>
<evidence type="ECO:0000256" key="1">
    <source>
        <dbReference type="ARBA" id="ARBA00004651"/>
    </source>
</evidence>
<feature type="compositionally biased region" description="Basic and acidic residues" evidence="6">
    <location>
        <begin position="414"/>
        <end position="432"/>
    </location>
</feature>
<feature type="transmembrane region" description="Helical" evidence="7">
    <location>
        <begin position="369"/>
        <end position="390"/>
    </location>
</feature>
<keyword evidence="2" id="KW-1003">Cell membrane</keyword>
<name>A0ABW5GFP4_9PSEU</name>
<accession>A0ABW5GFP4</accession>
<dbReference type="Proteomes" id="UP001597419">
    <property type="component" value="Unassembled WGS sequence"/>
</dbReference>